<evidence type="ECO:0000259" key="3">
    <source>
        <dbReference type="Pfam" id="PF02638"/>
    </source>
</evidence>
<organism evidence="4 5">
    <name type="scientific">Ruminococcus albus (strain ATCC 27210 / DSM 20455 / JCM 14654 / NCDO 2250 / 7)</name>
    <dbReference type="NCBI Taxonomy" id="697329"/>
    <lineage>
        <taxon>Bacteria</taxon>
        <taxon>Bacillati</taxon>
        <taxon>Bacillota</taxon>
        <taxon>Clostridia</taxon>
        <taxon>Eubacteriales</taxon>
        <taxon>Oscillospiraceae</taxon>
        <taxon>Ruminococcus</taxon>
    </lineage>
</organism>
<dbReference type="PANTHER" id="PTHR43405">
    <property type="entry name" value="GLYCOSYL HYDROLASE DIGH"/>
    <property type="match status" value="1"/>
</dbReference>
<dbReference type="PROSITE" id="PS51257">
    <property type="entry name" value="PROKAR_LIPOPROTEIN"/>
    <property type="match status" value="1"/>
</dbReference>
<dbReference type="InterPro" id="IPR052177">
    <property type="entry name" value="Divisome_Glycosyl_Hydrolase"/>
</dbReference>
<dbReference type="Proteomes" id="UP000006919">
    <property type="component" value="Chromosome"/>
</dbReference>
<dbReference type="InterPro" id="IPR017853">
    <property type="entry name" value="GH"/>
</dbReference>
<dbReference type="SUPFAM" id="SSF51445">
    <property type="entry name" value="(Trans)glycosidases"/>
    <property type="match status" value="1"/>
</dbReference>
<name>E6UAV3_RUMA7</name>
<dbReference type="PANTHER" id="PTHR43405:SF1">
    <property type="entry name" value="GLYCOSYL HYDROLASE DIGH"/>
    <property type="match status" value="1"/>
</dbReference>
<protein>
    <recommendedName>
        <fullName evidence="3">Glycosyl hydrolase-like 10 domain-containing protein</fullName>
    </recommendedName>
</protein>
<accession>E6UAV3</accession>
<dbReference type="RefSeq" id="WP_013498659.1">
    <property type="nucleotide sequence ID" value="NC_014833.1"/>
</dbReference>
<dbReference type="EMBL" id="CP002403">
    <property type="protein sequence ID" value="ADU22499.1"/>
    <property type="molecule type" value="Genomic_DNA"/>
</dbReference>
<dbReference type="Pfam" id="PF02638">
    <property type="entry name" value="GHL10"/>
    <property type="match status" value="1"/>
</dbReference>
<dbReference type="KEGG" id="ral:Rumal_2006"/>
<feature type="signal peptide" evidence="2">
    <location>
        <begin position="1"/>
        <end position="19"/>
    </location>
</feature>
<reference evidence="4 5" key="1">
    <citation type="journal article" date="2011" name="J. Bacteriol.">
        <title>Complete genome of the cellulolytic ruminal bacterium Ruminococcus albus 7.</title>
        <authorList>
            <person name="Suen G."/>
            <person name="Stevenson D.M."/>
            <person name="Bruce D.C."/>
            <person name="Chertkov O."/>
            <person name="Copeland A."/>
            <person name="Cheng J.F."/>
            <person name="Detter C."/>
            <person name="Detter J.C."/>
            <person name="Goodwin L.A."/>
            <person name="Han C.S."/>
            <person name="Hauser L.J."/>
            <person name="Ivanova N.N."/>
            <person name="Kyrpides N.C."/>
            <person name="Land M.L."/>
            <person name="Lapidus A."/>
            <person name="Lucas S."/>
            <person name="Ovchinnikova G."/>
            <person name="Pitluck S."/>
            <person name="Tapia R."/>
            <person name="Woyke T."/>
            <person name="Boyum J."/>
            <person name="Mead D."/>
            <person name="Weimer P.J."/>
        </authorList>
    </citation>
    <scope>NUCLEOTIDE SEQUENCE [LARGE SCALE GENOMIC DNA]</scope>
    <source>
        <strain evidence="5">ATCC 27210 / DSM 20455 / JCM 14654 / NCDO 2250 / 7</strain>
    </source>
</reference>
<evidence type="ECO:0000313" key="4">
    <source>
        <dbReference type="EMBL" id="ADU22499.1"/>
    </source>
</evidence>
<feature type="chain" id="PRO_5038769233" description="Glycosyl hydrolase-like 10 domain-containing protein" evidence="2">
    <location>
        <begin position="20"/>
        <end position="400"/>
    </location>
</feature>
<dbReference type="HOGENOM" id="CLU_019247_0_0_9"/>
<sequence length="400" mass="46065">MKKILIMLLVIFLTGCARNNSYDVITEIRGQSPEPQHYHKEKYNDSYRPINYERQKAMWISYIDLAPILSLENAEDFRKGFNAVCDDISELGCNTIYVHVRAFGDAIYDSVIFPQSEYFCGDYDPLEIICETAHSFGLSVHAWINPLRLQTAEELSRHSGYQTAEWFLNADSQVSFSDENGYLWLDPAFPEVRKLIADGAYEIVDNYDVDGLHYDDYFYPTTDKLFDAECYSETNCAKDLDEWRRENITDMCRLIYKRVKDADVCAEVSISPQGNIENNFSKLYADVEEWCCQEGICDRIIPQIYYGYNDAVKPFISTLQEWQDLCKCGYVSLNIGLGVYKIDSDDEFNGNVGIIGNQINDCKSCQGISLYTYSSLFGSNRNNERMIEERKAISEALVKY</sequence>
<dbReference type="AlphaFoldDB" id="E6UAV3"/>
<evidence type="ECO:0000256" key="2">
    <source>
        <dbReference type="SAM" id="SignalP"/>
    </source>
</evidence>
<proteinExistence type="predicted"/>
<keyword evidence="1 2" id="KW-0732">Signal</keyword>
<dbReference type="InterPro" id="IPR003790">
    <property type="entry name" value="GHL10"/>
</dbReference>
<gene>
    <name evidence="4" type="ordered locus">Rumal_2006</name>
</gene>
<evidence type="ECO:0000313" key="5">
    <source>
        <dbReference type="Proteomes" id="UP000006919"/>
    </source>
</evidence>
<dbReference type="OrthoDB" id="43070at2"/>
<feature type="domain" description="Glycosyl hydrolase-like 10" evidence="3">
    <location>
        <begin position="81"/>
        <end position="345"/>
    </location>
</feature>
<evidence type="ECO:0000256" key="1">
    <source>
        <dbReference type="ARBA" id="ARBA00022729"/>
    </source>
</evidence>
<dbReference type="STRING" id="697329.Rumal_2006"/>
<dbReference type="eggNOG" id="COG1649">
    <property type="taxonomic scope" value="Bacteria"/>
</dbReference>
<dbReference type="Gene3D" id="3.20.20.80">
    <property type="entry name" value="Glycosidases"/>
    <property type="match status" value="1"/>
</dbReference>